<proteinExistence type="inferred from homology"/>
<feature type="domain" description="Aldehyde dehydrogenase" evidence="4">
    <location>
        <begin position="2"/>
        <end position="443"/>
    </location>
</feature>
<evidence type="ECO:0000313" key="5">
    <source>
        <dbReference type="EMBL" id="MBF4764679.1"/>
    </source>
</evidence>
<keyword evidence="6" id="KW-1185">Reference proteome</keyword>
<evidence type="ECO:0000256" key="1">
    <source>
        <dbReference type="ARBA" id="ARBA00009986"/>
    </source>
</evidence>
<dbReference type="EMBL" id="JADKPN010000010">
    <property type="protein sequence ID" value="MBF4764679.1"/>
    <property type="molecule type" value="Genomic_DNA"/>
</dbReference>
<protein>
    <submittedName>
        <fullName evidence="5">Aldehyde dehydrogenase family protein</fullName>
    </submittedName>
</protein>
<dbReference type="InterPro" id="IPR016163">
    <property type="entry name" value="Ald_DH_C"/>
</dbReference>
<dbReference type="PANTHER" id="PTHR43217:SF1">
    <property type="entry name" value="SUCCINATE SEMIALDEHYDE DEHYDROGENASE [NAD(P)+] SAD"/>
    <property type="match status" value="1"/>
</dbReference>
<dbReference type="PANTHER" id="PTHR43217">
    <property type="entry name" value="SUCCINATE SEMIALDEHYDE DEHYDROGENASE [NAD(P)+] SAD"/>
    <property type="match status" value="1"/>
</dbReference>
<dbReference type="InterPro" id="IPR016161">
    <property type="entry name" value="Ald_DH/histidinol_DH"/>
</dbReference>
<comment type="caution">
    <text evidence="5">The sequence shown here is derived from an EMBL/GenBank/DDBJ whole genome shotgun (WGS) entry which is preliminary data.</text>
</comment>
<dbReference type="GO" id="GO:0004777">
    <property type="term" value="F:succinate-semialdehyde dehydrogenase (NAD+) activity"/>
    <property type="evidence" value="ECO:0007669"/>
    <property type="project" value="TreeGrafter"/>
</dbReference>
<evidence type="ECO:0000313" key="6">
    <source>
        <dbReference type="Proteomes" id="UP000640489"/>
    </source>
</evidence>
<reference evidence="5" key="1">
    <citation type="submission" date="2020-11" db="EMBL/GenBank/DDBJ databases">
        <title>Nocardioides sp. nov., isolated from Soil of Cynanchum wilfordii Hemsley rhizosphere.</title>
        <authorList>
            <person name="Lee J.-S."/>
            <person name="Suh M.K."/>
            <person name="Kim J.-S."/>
        </authorList>
    </citation>
    <scope>NUCLEOTIDE SEQUENCE</scope>
    <source>
        <strain evidence="5">KCTC 19275</strain>
    </source>
</reference>
<organism evidence="5 6">
    <name type="scientific">Nocardioides islandensis</name>
    <dbReference type="NCBI Taxonomy" id="433663"/>
    <lineage>
        <taxon>Bacteria</taxon>
        <taxon>Bacillati</taxon>
        <taxon>Actinomycetota</taxon>
        <taxon>Actinomycetes</taxon>
        <taxon>Propionibacteriales</taxon>
        <taxon>Nocardioidaceae</taxon>
        <taxon>Nocardioides</taxon>
    </lineage>
</organism>
<dbReference type="Gene3D" id="3.40.605.10">
    <property type="entry name" value="Aldehyde Dehydrogenase, Chain A, domain 1"/>
    <property type="match status" value="1"/>
</dbReference>
<dbReference type="FunFam" id="3.40.605.10:FF:000012">
    <property type="entry name" value="NAD-dependent succinate-semialdehyde dehydrogenase"/>
    <property type="match status" value="1"/>
</dbReference>
<gene>
    <name evidence="5" type="ORF">ISU07_16225</name>
</gene>
<comment type="similarity">
    <text evidence="1">Belongs to the aldehyde dehydrogenase family.</text>
</comment>
<dbReference type="InterPro" id="IPR047110">
    <property type="entry name" value="GABD/Sad-like"/>
</dbReference>
<name>A0A930VBV8_9ACTN</name>
<evidence type="ECO:0000256" key="2">
    <source>
        <dbReference type="ARBA" id="ARBA00022857"/>
    </source>
</evidence>
<accession>A0A930VBV8</accession>
<keyword evidence="2" id="KW-0521">NADP</keyword>
<keyword evidence="3" id="KW-0560">Oxidoreductase</keyword>
<dbReference type="RefSeq" id="WP_194707862.1">
    <property type="nucleotide sequence ID" value="NZ_JADKPN010000010.1"/>
</dbReference>
<dbReference type="Gene3D" id="3.40.309.10">
    <property type="entry name" value="Aldehyde Dehydrogenase, Chain A, domain 2"/>
    <property type="match status" value="1"/>
</dbReference>
<dbReference type="SUPFAM" id="SSF53720">
    <property type="entry name" value="ALDH-like"/>
    <property type="match status" value="1"/>
</dbReference>
<dbReference type="InterPro" id="IPR015590">
    <property type="entry name" value="Aldehyde_DH_dom"/>
</dbReference>
<evidence type="ECO:0000256" key="3">
    <source>
        <dbReference type="ARBA" id="ARBA00023002"/>
    </source>
</evidence>
<dbReference type="Proteomes" id="UP000640489">
    <property type="component" value="Unassembled WGS sequence"/>
</dbReference>
<dbReference type="Pfam" id="PF00171">
    <property type="entry name" value="Aldedh"/>
    <property type="match status" value="1"/>
</dbReference>
<evidence type="ECO:0000259" key="4">
    <source>
        <dbReference type="Pfam" id="PF00171"/>
    </source>
</evidence>
<sequence>MTITTVDPATGRDLATYNVFDEAAVDRALGAAYAAFQTWSSSPLTERTSLLRSVGKLLTERREEYAALITAEMGKPLAEALAEIDKCAWNCDVVAELAPDWLADHVVPSGATRSWLSYEPLGVVFAVMPWNYPFWQVLRFACAALVAGNAGVLKHSPNVTGCALAIAALFSDAGAPAGLFTTLVLADSQLAEMTPRIVSDPRVAAVTLTGSERAGVAIGAAAGAALKKSVLELGGSDPFVVLDDADLSAAADAAVKSRFGNGGQSCISAKRFIVSESVADAFVALLVARLVGFPMGPLARADLRDELDRQVQTSVAEGAVLVTGGALVDGPGWHYEPTILDHVTPRMTAFDEETFGPLAAVVRARDDDHAVELANDTAYGLGASVWSQSDRGLAVGRRIRSGALFVNAMVASDPRLPFGGIGRSGYGRELSAEGTREFTNVRTMVVA</sequence>
<dbReference type="InterPro" id="IPR016162">
    <property type="entry name" value="Ald_DH_N"/>
</dbReference>
<dbReference type="AlphaFoldDB" id="A0A930VBV8"/>